<dbReference type="InterPro" id="IPR035269">
    <property type="entry name" value="PSMD9"/>
</dbReference>
<keyword evidence="7" id="KW-1185">Reference proteome</keyword>
<dbReference type="Pfam" id="PF17820">
    <property type="entry name" value="PDZ_6"/>
    <property type="match status" value="1"/>
</dbReference>
<sequence length="209" mass="22615">MGMMIPTRENEQTNPMEHAKSLMAKKDEIESEIATQGEILKANNSDLTSSLVDAEGFPREDVDVWAVRHARVRIIELRNDLKDVMGELAIALQSVYPPSTSKETETPVSPPSAPVSQIPFAKVDGIHPGSPAATAGLQRGDLVVSFGTLTKSSFQGTSLQPLAELVSRRENLSVAITILRNEDSITLNLVPKKWGGRGLLGCHLVPHST</sequence>
<evidence type="ECO:0000259" key="5">
    <source>
        <dbReference type="Pfam" id="PF18265"/>
    </source>
</evidence>
<dbReference type="Gene3D" id="6.10.140.1710">
    <property type="match status" value="1"/>
</dbReference>
<name>A0AAW0FVL5_9APHY</name>
<reference evidence="6 7" key="1">
    <citation type="submission" date="2022-09" db="EMBL/GenBank/DDBJ databases">
        <authorList>
            <person name="Palmer J.M."/>
        </authorList>
    </citation>
    <scope>NUCLEOTIDE SEQUENCE [LARGE SCALE GENOMIC DNA]</scope>
    <source>
        <strain evidence="6 7">DSM 7382</strain>
    </source>
</reference>
<dbReference type="GO" id="GO:0005737">
    <property type="term" value="C:cytoplasm"/>
    <property type="evidence" value="ECO:0007669"/>
    <property type="project" value="TreeGrafter"/>
</dbReference>
<accession>A0AAW0FVL5</accession>
<dbReference type="InterPro" id="IPR041489">
    <property type="entry name" value="PDZ_6"/>
</dbReference>
<evidence type="ECO:0000256" key="2">
    <source>
        <dbReference type="ARBA" id="ARBA00023186"/>
    </source>
</evidence>
<dbReference type="Proteomes" id="UP001385951">
    <property type="component" value="Unassembled WGS sequence"/>
</dbReference>
<dbReference type="PANTHER" id="PTHR12651">
    <property type="entry name" value="26S PROTEASOME NON-ATPASE REGULATORY SUBUNIT 9"/>
    <property type="match status" value="1"/>
</dbReference>
<keyword evidence="2" id="KW-0143">Chaperone</keyword>
<dbReference type="PANTHER" id="PTHR12651:SF1">
    <property type="entry name" value="26S PROTEASOME NON-ATPASE REGULATORY SUBUNIT 9"/>
    <property type="match status" value="1"/>
</dbReference>
<gene>
    <name evidence="6" type="ORF">QCA50_015351</name>
</gene>
<evidence type="ECO:0000313" key="7">
    <source>
        <dbReference type="Proteomes" id="UP001385951"/>
    </source>
</evidence>
<dbReference type="EMBL" id="JASBNA010000040">
    <property type="protein sequence ID" value="KAK7681618.1"/>
    <property type="molecule type" value="Genomic_DNA"/>
</dbReference>
<comment type="similarity">
    <text evidence="1">Belongs to the proteasome subunit p27 family.</text>
</comment>
<dbReference type="Pfam" id="PF18265">
    <property type="entry name" value="Nas2_N"/>
    <property type="match status" value="1"/>
</dbReference>
<dbReference type="AlphaFoldDB" id="A0AAW0FVL5"/>
<dbReference type="GO" id="GO:0005634">
    <property type="term" value="C:nucleus"/>
    <property type="evidence" value="ECO:0007669"/>
    <property type="project" value="TreeGrafter"/>
</dbReference>
<comment type="caution">
    <text evidence="6">The sequence shown here is derived from an EMBL/GenBank/DDBJ whole genome shotgun (WGS) entry which is preliminary data.</text>
</comment>
<evidence type="ECO:0000256" key="3">
    <source>
        <dbReference type="ARBA" id="ARBA00068021"/>
    </source>
</evidence>
<dbReference type="FunFam" id="2.30.42.10:FF:000107">
    <property type="entry name" value="26S proteasome non-ATPase regulatory subunit 9"/>
    <property type="match status" value="1"/>
</dbReference>
<dbReference type="InterPro" id="IPR040815">
    <property type="entry name" value="Nas2_N"/>
</dbReference>
<dbReference type="Gene3D" id="2.30.42.10">
    <property type="match status" value="1"/>
</dbReference>
<dbReference type="InterPro" id="IPR036034">
    <property type="entry name" value="PDZ_sf"/>
</dbReference>
<feature type="domain" description="Nas2 N-terminal" evidence="5">
    <location>
        <begin position="20"/>
        <end position="96"/>
    </location>
</feature>
<evidence type="ECO:0000259" key="4">
    <source>
        <dbReference type="Pfam" id="PF17820"/>
    </source>
</evidence>
<protein>
    <recommendedName>
        <fullName evidence="3">Probable 26S proteasome regulatory subunit p27</fullName>
    </recommendedName>
</protein>
<feature type="domain" description="PDZ" evidence="4">
    <location>
        <begin position="123"/>
        <end position="180"/>
    </location>
</feature>
<dbReference type="SUPFAM" id="SSF50156">
    <property type="entry name" value="PDZ domain-like"/>
    <property type="match status" value="1"/>
</dbReference>
<evidence type="ECO:0000256" key="1">
    <source>
        <dbReference type="ARBA" id="ARBA00005256"/>
    </source>
</evidence>
<proteinExistence type="inferred from homology"/>
<organism evidence="6 7">
    <name type="scientific">Cerrena zonata</name>
    <dbReference type="NCBI Taxonomy" id="2478898"/>
    <lineage>
        <taxon>Eukaryota</taxon>
        <taxon>Fungi</taxon>
        <taxon>Dikarya</taxon>
        <taxon>Basidiomycota</taxon>
        <taxon>Agaricomycotina</taxon>
        <taxon>Agaricomycetes</taxon>
        <taxon>Polyporales</taxon>
        <taxon>Cerrenaceae</taxon>
        <taxon>Cerrena</taxon>
    </lineage>
</organism>
<dbReference type="GO" id="GO:0070682">
    <property type="term" value="P:proteasome regulatory particle assembly"/>
    <property type="evidence" value="ECO:0007669"/>
    <property type="project" value="InterPro"/>
</dbReference>
<evidence type="ECO:0000313" key="6">
    <source>
        <dbReference type="EMBL" id="KAK7681618.1"/>
    </source>
</evidence>